<feature type="compositionally biased region" description="Basic residues" evidence="1">
    <location>
        <begin position="97"/>
        <end position="108"/>
    </location>
</feature>
<dbReference type="EMBL" id="QEIN01000202">
    <property type="protein sequence ID" value="RCV53068.1"/>
    <property type="molecule type" value="Genomic_DNA"/>
</dbReference>
<protein>
    <submittedName>
        <fullName evidence="2">Uncharacterized protein</fullName>
    </submittedName>
</protein>
<accession>A0A368T0Z7</accession>
<name>A0A368T0Z7_9ACTN</name>
<dbReference type="Proteomes" id="UP000253318">
    <property type="component" value="Unassembled WGS sequence"/>
</dbReference>
<keyword evidence="3" id="KW-1185">Reference proteome</keyword>
<feature type="region of interest" description="Disordered" evidence="1">
    <location>
        <begin position="60"/>
        <end position="108"/>
    </location>
</feature>
<organism evidence="2 3">
    <name type="scientific">Marinitenerispora sediminis</name>
    <dbReference type="NCBI Taxonomy" id="1931232"/>
    <lineage>
        <taxon>Bacteria</taxon>
        <taxon>Bacillati</taxon>
        <taxon>Actinomycetota</taxon>
        <taxon>Actinomycetes</taxon>
        <taxon>Streptosporangiales</taxon>
        <taxon>Nocardiopsidaceae</taxon>
        <taxon>Marinitenerispora</taxon>
    </lineage>
</organism>
<proteinExistence type="predicted"/>
<comment type="caution">
    <text evidence="2">The sequence shown here is derived from an EMBL/GenBank/DDBJ whole genome shotgun (WGS) entry which is preliminary data.</text>
</comment>
<sequence length="108" mass="11653">MDTLRARPVGEPLLYPGIRKVQQPYGIRSRLENGSARVSARPTRQARSAMADRLAEIEAGVSGRRPFESPRVGEATAAAGGGRPSAGASTSRERLAQRRRAGARTTRR</sequence>
<reference evidence="2 3" key="1">
    <citation type="submission" date="2018-04" db="EMBL/GenBank/DDBJ databases">
        <title>Novel actinobacteria from marine sediment.</title>
        <authorList>
            <person name="Ng Z.Y."/>
            <person name="Tan G.Y.A."/>
        </authorList>
    </citation>
    <scope>NUCLEOTIDE SEQUENCE [LARGE SCALE GENOMIC DNA]</scope>
    <source>
        <strain evidence="2 3">TPS81</strain>
    </source>
</reference>
<dbReference type="AlphaFoldDB" id="A0A368T0Z7"/>
<evidence type="ECO:0000313" key="2">
    <source>
        <dbReference type="EMBL" id="RCV53068.1"/>
    </source>
</evidence>
<evidence type="ECO:0000313" key="3">
    <source>
        <dbReference type="Proteomes" id="UP000253318"/>
    </source>
</evidence>
<gene>
    <name evidence="2" type="ORF">DEF24_21080</name>
</gene>
<evidence type="ECO:0000256" key="1">
    <source>
        <dbReference type="SAM" id="MobiDB-lite"/>
    </source>
</evidence>